<gene>
    <name evidence="8" type="ORF">FYJ91_14460</name>
</gene>
<dbReference type="EC" id="6.3.4.15" evidence="5"/>
<dbReference type="GO" id="GO:0004077">
    <property type="term" value="F:biotin--[biotin carboxyl-carrier protein] ligase activity"/>
    <property type="evidence" value="ECO:0007669"/>
    <property type="project" value="UniProtKB-EC"/>
</dbReference>
<dbReference type="Gene3D" id="3.30.930.10">
    <property type="entry name" value="Bira Bifunctional Protein, Domain 2"/>
    <property type="match status" value="1"/>
</dbReference>
<dbReference type="RefSeq" id="WP_149522958.1">
    <property type="nucleotide sequence ID" value="NZ_VTOU01000003.1"/>
</dbReference>
<reference evidence="8 9" key="1">
    <citation type="submission" date="2019-08" db="EMBL/GenBank/DDBJ databases">
        <authorList>
            <person name="Wang G."/>
            <person name="Xu Z."/>
        </authorList>
    </citation>
    <scope>NUCLEOTIDE SEQUENCE [LARGE SCALE GENOMIC DNA]</scope>
    <source>
        <strain evidence="8 9">ZX</strain>
    </source>
</reference>
<evidence type="ECO:0000256" key="5">
    <source>
        <dbReference type="ARBA" id="ARBA00024227"/>
    </source>
</evidence>
<evidence type="ECO:0000256" key="6">
    <source>
        <dbReference type="ARBA" id="ARBA00047846"/>
    </source>
</evidence>
<dbReference type="InterPro" id="IPR004408">
    <property type="entry name" value="Biotin_CoA_COase_ligase"/>
</dbReference>
<dbReference type="AlphaFoldDB" id="A0A5D9C820"/>
<dbReference type="SUPFAM" id="SSF50037">
    <property type="entry name" value="C-terminal domain of transcriptional repressors"/>
    <property type="match status" value="1"/>
</dbReference>
<keyword evidence="1 8" id="KW-0436">Ligase</keyword>
<dbReference type="InterPro" id="IPR008988">
    <property type="entry name" value="Transcriptional_repressor_C"/>
</dbReference>
<evidence type="ECO:0000313" key="8">
    <source>
        <dbReference type="EMBL" id="TZG26151.1"/>
    </source>
</evidence>
<dbReference type="PANTHER" id="PTHR12835:SF5">
    <property type="entry name" value="BIOTIN--PROTEIN LIGASE"/>
    <property type="match status" value="1"/>
</dbReference>
<accession>A0A5D9C820</accession>
<dbReference type="NCBIfam" id="TIGR00121">
    <property type="entry name" value="birA_ligase"/>
    <property type="match status" value="1"/>
</dbReference>
<dbReference type="InterPro" id="IPR004143">
    <property type="entry name" value="BPL_LPL_catalytic"/>
</dbReference>
<dbReference type="EMBL" id="VTOU01000003">
    <property type="protein sequence ID" value="TZG26151.1"/>
    <property type="molecule type" value="Genomic_DNA"/>
</dbReference>
<dbReference type="InterPro" id="IPR003142">
    <property type="entry name" value="BPL_C"/>
</dbReference>
<dbReference type="Proteomes" id="UP000322077">
    <property type="component" value="Unassembled WGS sequence"/>
</dbReference>
<name>A0A5D9C820_9SPHN</name>
<evidence type="ECO:0000256" key="2">
    <source>
        <dbReference type="ARBA" id="ARBA00022741"/>
    </source>
</evidence>
<dbReference type="Pfam" id="PF02237">
    <property type="entry name" value="BPL_C"/>
    <property type="match status" value="1"/>
</dbReference>
<keyword evidence="3" id="KW-0067">ATP-binding</keyword>
<evidence type="ECO:0000256" key="4">
    <source>
        <dbReference type="ARBA" id="ARBA00023267"/>
    </source>
</evidence>
<keyword evidence="9" id="KW-1185">Reference proteome</keyword>
<dbReference type="Gene3D" id="2.30.30.100">
    <property type="match status" value="1"/>
</dbReference>
<dbReference type="Pfam" id="PF03099">
    <property type="entry name" value="BPL_LplA_LipB"/>
    <property type="match status" value="1"/>
</dbReference>
<comment type="catalytic activity">
    <reaction evidence="6">
        <text>biotin + L-lysyl-[protein] + ATP = N(6)-biotinyl-L-lysyl-[protein] + AMP + diphosphate + H(+)</text>
        <dbReference type="Rhea" id="RHEA:11756"/>
        <dbReference type="Rhea" id="RHEA-COMP:9752"/>
        <dbReference type="Rhea" id="RHEA-COMP:10505"/>
        <dbReference type="ChEBI" id="CHEBI:15378"/>
        <dbReference type="ChEBI" id="CHEBI:29969"/>
        <dbReference type="ChEBI" id="CHEBI:30616"/>
        <dbReference type="ChEBI" id="CHEBI:33019"/>
        <dbReference type="ChEBI" id="CHEBI:57586"/>
        <dbReference type="ChEBI" id="CHEBI:83144"/>
        <dbReference type="ChEBI" id="CHEBI:456215"/>
        <dbReference type="EC" id="6.3.4.15"/>
    </reaction>
</comment>
<dbReference type="PROSITE" id="PS51733">
    <property type="entry name" value="BPL_LPL_CATALYTIC"/>
    <property type="match status" value="1"/>
</dbReference>
<keyword evidence="4" id="KW-0092">Biotin</keyword>
<dbReference type="CDD" id="cd16442">
    <property type="entry name" value="BPL"/>
    <property type="match status" value="1"/>
</dbReference>
<sequence>MIRHVATTGSTNDDIAALARDGAPEGLWLRADVQTGGRGRHGRAWVSPPGNLYTSTIVRRRPGDPPPQTLAMLAAVALDELLQLWLPADRLTIKWPNDLLVGGAKISGILLEAAGDAVVVGIGVNLAHHPDLPDRIVTSVAAEGAAPPAPADVIVDLADTFARWLGRWRGEGLAPILARWQARAHPIGTALSVREGDNAIDGLYDGLDADGALRLRGADGSVQIIRAGDVFLL</sequence>
<dbReference type="PANTHER" id="PTHR12835">
    <property type="entry name" value="BIOTIN PROTEIN LIGASE"/>
    <property type="match status" value="1"/>
</dbReference>
<organism evidence="8 9">
    <name type="scientific">Sphingomonas montanisoli</name>
    <dbReference type="NCBI Taxonomy" id="2606412"/>
    <lineage>
        <taxon>Bacteria</taxon>
        <taxon>Pseudomonadati</taxon>
        <taxon>Pseudomonadota</taxon>
        <taxon>Alphaproteobacteria</taxon>
        <taxon>Sphingomonadales</taxon>
        <taxon>Sphingomonadaceae</taxon>
        <taxon>Sphingomonas</taxon>
    </lineage>
</organism>
<evidence type="ECO:0000313" key="9">
    <source>
        <dbReference type="Proteomes" id="UP000322077"/>
    </source>
</evidence>
<evidence type="ECO:0000259" key="7">
    <source>
        <dbReference type="PROSITE" id="PS51733"/>
    </source>
</evidence>
<proteinExistence type="predicted"/>
<evidence type="ECO:0000256" key="3">
    <source>
        <dbReference type="ARBA" id="ARBA00022840"/>
    </source>
</evidence>
<dbReference type="GO" id="GO:0005524">
    <property type="term" value="F:ATP binding"/>
    <property type="evidence" value="ECO:0007669"/>
    <property type="project" value="UniProtKB-KW"/>
</dbReference>
<feature type="domain" description="BPL/LPL catalytic" evidence="7">
    <location>
        <begin position="1"/>
        <end position="169"/>
    </location>
</feature>
<dbReference type="GO" id="GO:0005737">
    <property type="term" value="C:cytoplasm"/>
    <property type="evidence" value="ECO:0007669"/>
    <property type="project" value="TreeGrafter"/>
</dbReference>
<comment type="caution">
    <text evidence="8">The sequence shown here is derived from an EMBL/GenBank/DDBJ whole genome shotgun (WGS) entry which is preliminary data.</text>
</comment>
<protein>
    <recommendedName>
        <fullName evidence="5">biotin--[biotin carboxyl-carrier protein] ligase</fullName>
        <ecNumber evidence="5">6.3.4.15</ecNumber>
    </recommendedName>
</protein>
<dbReference type="InterPro" id="IPR045864">
    <property type="entry name" value="aa-tRNA-synth_II/BPL/LPL"/>
</dbReference>
<evidence type="ECO:0000256" key="1">
    <source>
        <dbReference type="ARBA" id="ARBA00022598"/>
    </source>
</evidence>
<dbReference type="SUPFAM" id="SSF55681">
    <property type="entry name" value="Class II aaRS and biotin synthetases"/>
    <property type="match status" value="1"/>
</dbReference>
<keyword evidence="2" id="KW-0547">Nucleotide-binding</keyword>